<feature type="region of interest" description="Disordered" evidence="1">
    <location>
        <begin position="1"/>
        <end position="61"/>
    </location>
</feature>
<evidence type="ECO:0000313" key="3">
    <source>
        <dbReference type="Proteomes" id="UP001500540"/>
    </source>
</evidence>
<accession>A0ABP7GWC8</accession>
<evidence type="ECO:0000313" key="2">
    <source>
        <dbReference type="EMBL" id="GAA3776354.1"/>
    </source>
</evidence>
<dbReference type="Proteomes" id="UP001500540">
    <property type="component" value="Unassembled WGS sequence"/>
</dbReference>
<dbReference type="EMBL" id="BAABAF010000011">
    <property type="protein sequence ID" value="GAA3776354.1"/>
    <property type="molecule type" value="Genomic_DNA"/>
</dbReference>
<keyword evidence="3" id="KW-1185">Reference proteome</keyword>
<feature type="compositionally biased region" description="Low complexity" evidence="1">
    <location>
        <begin position="27"/>
        <end position="39"/>
    </location>
</feature>
<sequence length="61" mass="6664">MARNFGSNDGTSGDWVARARRARESGDAALSESEGAALSRLRKENTYQTSQFTGESLARRL</sequence>
<proteinExistence type="predicted"/>
<reference evidence="3" key="1">
    <citation type="journal article" date="2019" name="Int. J. Syst. Evol. Microbiol.">
        <title>The Global Catalogue of Microorganisms (GCM) 10K type strain sequencing project: providing services to taxonomists for standard genome sequencing and annotation.</title>
        <authorList>
            <consortium name="The Broad Institute Genomics Platform"/>
            <consortium name="The Broad Institute Genome Sequencing Center for Infectious Disease"/>
            <person name="Wu L."/>
            <person name="Ma J."/>
        </authorList>
    </citation>
    <scope>NUCLEOTIDE SEQUENCE [LARGE SCALE GENOMIC DNA]</scope>
    <source>
        <strain evidence="3">JCM 16950</strain>
    </source>
</reference>
<name>A0ABP7GWC8_9MICO</name>
<feature type="compositionally biased region" description="Polar residues" evidence="1">
    <location>
        <begin position="1"/>
        <end position="11"/>
    </location>
</feature>
<protein>
    <submittedName>
        <fullName evidence="2">Uncharacterized protein</fullName>
    </submittedName>
</protein>
<gene>
    <name evidence="2" type="ORF">GCM10022240_29860</name>
</gene>
<organism evidence="2 3">
    <name type="scientific">Microbacterium kribbense</name>
    <dbReference type="NCBI Taxonomy" id="433645"/>
    <lineage>
        <taxon>Bacteria</taxon>
        <taxon>Bacillati</taxon>
        <taxon>Actinomycetota</taxon>
        <taxon>Actinomycetes</taxon>
        <taxon>Micrococcales</taxon>
        <taxon>Microbacteriaceae</taxon>
        <taxon>Microbacterium</taxon>
    </lineage>
</organism>
<comment type="caution">
    <text evidence="2">The sequence shown here is derived from an EMBL/GenBank/DDBJ whole genome shotgun (WGS) entry which is preliminary data.</text>
</comment>
<evidence type="ECO:0000256" key="1">
    <source>
        <dbReference type="SAM" id="MobiDB-lite"/>
    </source>
</evidence>